<keyword evidence="3" id="KW-1185">Reference proteome</keyword>
<dbReference type="AlphaFoldDB" id="A0ABD1L9U4"/>
<name>A0ABD1L9U4_9FABA</name>
<organism evidence="2 3">
    <name type="scientific">Flemingia macrophylla</name>
    <dbReference type="NCBI Taxonomy" id="520843"/>
    <lineage>
        <taxon>Eukaryota</taxon>
        <taxon>Viridiplantae</taxon>
        <taxon>Streptophyta</taxon>
        <taxon>Embryophyta</taxon>
        <taxon>Tracheophyta</taxon>
        <taxon>Spermatophyta</taxon>
        <taxon>Magnoliopsida</taxon>
        <taxon>eudicotyledons</taxon>
        <taxon>Gunneridae</taxon>
        <taxon>Pentapetalae</taxon>
        <taxon>rosids</taxon>
        <taxon>fabids</taxon>
        <taxon>Fabales</taxon>
        <taxon>Fabaceae</taxon>
        <taxon>Papilionoideae</taxon>
        <taxon>50 kb inversion clade</taxon>
        <taxon>NPAAA clade</taxon>
        <taxon>indigoferoid/millettioid clade</taxon>
        <taxon>Phaseoleae</taxon>
        <taxon>Flemingia</taxon>
    </lineage>
</organism>
<dbReference type="Proteomes" id="UP001603857">
    <property type="component" value="Unassembled WGS sequence"/>
</dbReference>
<evidence type="ECO:0000313" key="2">
    <source>
        <dbReference type="EMBL" id="KAL2320168.1"/>
    </source>
</evidence>
<feature type="compositionally biased region" description="Pro residues" evidence="1">
    <location>
        <begin position="291"/>
        <end position="302"/>
    </location>
</feature>
<protein>
    <submittedName>
        <fullName evidence="2">Uncharacterized protein</fullName>
    </submittedName>
</protein>
<evidence type="ECO:0000256" key="1">
    <source>
        <dbReference type="SAM" id="MobiDB-lite"/>
    </source>
</evidence>
<sequence length="509" mass="58438">MANIISSAERTQKDMVDNTIVGFISETQVIISYTTIVEVVELDEAEVTFSRNWYLDFEHDDIEKALYGRIYPFKDANLFMRQINLFPLKRLIRHVLHHLFIPRLGSREYVYQMDRFNLFYISQGEKVNLHALIILHWRDCLRIRDRNFAPLKPYEGNTLRLHPLPAVIVTLLPTIRHHILVEIYSLGKSVTAKHLVEHNGEHKNTINVVLTFMHHDSQGSQVLYPSTLINYDNMLVVDSLELSQLSLIGDAKSSILFDHLVRSFIKEIHHGGIKLSLPSIFFSLPFHLPPPPPSPQPSPSTLPPSSSLALPRPPSRFALPDRILPRLSLRPPFSYQTTNHPWLTLLPSPPPPPRHPLSSPTHYSTPFSTPPHLMRHPHPFSPSPTLCVAISSSPFTLRAIPSSSSFACLSSRSHQAKIDTKVLKSVLRMKGALWIAFQICKTHTFNEGARKCFNDEMCSMDRRCFMDYGRSMDRRCSKEETMDHCFAIFFFQKEKKNICDMMMSVRVRT</sequence>
<evidence type="ECO:0000313" key="3">
    <source>
        <dbReference type="Proteomes" id="UP001603857"/>
    </source>
</evidence>
<accession>A0ABD1L9U4</accession>
<gene>
    <name evidence="2" type="ORF">Fmac_029137</name>
</gene>
<feature type="region of interest" description="Disordered" evidence="1">
    <location>
        <begin position="291"/>
        <end position="311"/>
    </location>
</feature>
<comment type="caution">
    <text evidence="2">The sequence shown here is derived from an EMBL/GenBank/DDBJ whole genome shotgun (WGS) entry which is preliminary data.</text>
</comment>
<proteinExistence type="predicted"/>
<reference evidence="2 3" key="1">
    <citation type="submission" date="2024-08" db="EMBL/GenBank/DDBJ databases">
        <title>Insights into the chromosomal genome structure of Flemingia macrophylla.</title>
        <authorList>
            <person name="Ding Y."/>
            <person name="Zhao Y."/>
            <person name="Bi W."/>
            <person name="Wu M."/>
            <person name="Zhao G."/>
            <person name="Gong Y."/>
            <person name="Li W."/>
            <person name="Zhang P."/>
        </authorList>
    </citation>
    <scope>NUCLEOTIDE SEQUENCE [LARGE SCALE GENOMIC DNA]</scope>
    <source>
        <strain evidence="2">DYQJB</strain>
        <tissue evidence="2">Leaf</tissue>
    </source>
</reference>
<dbReference type="EMBL" id="JBGMDY010000010">
    <property type="protein sequence ID" value="KAL2320168.1"/>
    <property type="molecule type" value="Genomic_DNA"/>
</dbReference>